<accession>A0A0A9GH49</accession>
<dbReference type="EMBL" id="GBRH01174089">
    <property type="protein sequence ID" value="JAE23807.1"/>
    <property type="molecule type" value="Transcribed_RNA"/>
</dbReference>
<reference evidence="1" key="1">
    <citation type="submission" date="2014-09" db="EMBL/GenBank/DDBJ databases">
        <authorList>
            <person name="Magalhaes I.L.F."/>
            <person name="Oliveira U."/>
            <person name="Santos F.R."/>
            <person name="Vidigal T.H.D.A."/>
            <person name="Brescovit A.D."/>
            <person name="Santos A.J."/>
        </authorList>
    </citation>
    <scope>NUCLEOTIDE SEQUENCE</scope>
    <source>
        <tissue evidence="1">Shoot tissue taken approximately 20 cm above the soil surface</tissue>
    </source>
</reference>
<sequence>MLLTAAADESNKKSAPPKSILYLNISSPLLNCAPLFHECMVNYYHNTMYSWEFPIPYTT</sequence>
<proteinExistence type="predicted"/>
<evidence type="ECO:0000313" key="1">
    <source>
        <dbReference type="EMBL" id="JAE23807.1"/>
    </source>
</evidence>
<protein>
    <submittedName>
        <fullName evidence="1">Uncharacterized protein</fullName>
    </submittedName>
</protein>
<name>A0A0A9GH49_ARUDO</name>
<reference evidence="1" key="2">
    <citation type="journal article" date="2015" name="Data Brief">
        <title>Shoot transcriptome of the giant reed, Arundo donax.</title>
        <authorList>
            <person name="Barrero R.A."/>
            <person name="Guerrero F.D."/>
            <person name="Moolhuijzen P."/>
            <person name="Goolsby J.A."/>
            <person name="Tidwell J."/>
            <person name="Bellgard S.E."/>
            <person name="Bellgard M.I."/>
        </authorList>
    </citation>
    <scope>NUCLEOTIDE SEQUENCE</scope>
    <source>
        <tissue evidence="1">Shoot tissue taken approximately 20 cm above the soil surface</tissue>
    </source>
</reference>
<dbReference type="AlphaFoldDB" id="A0A0A9GH49"/>
<organism evidence="1">
    <name type="scientific">Arundo donax</name>
    <name type="common">Giant reed</name>
    <name type="synonym">Donax arundinaceus</name>
    <dbReference type="NCBI Taxonomy" id="35708"/>
    <lineage>
        <taxon>Eukaryota</taxon>
        <taxon>Viridiplantae</taxon>
        <taxon>Streptophyta</taxon>
        <taxon>Embryophyta</taxon>
        <taxon>Tracheophyta</taxon>
        <taxon>Spermatophyta</taxon>
        <taxon>Magnoliopsida</taxon>
        <taxon>Liliopsida</taxon>
        <taxon>Poales</taxon>
        <taxon>Poaceae</taxon>
        <taxon>PACMAD clade</taxon>
        <taxon>Arundinoideae</taxon>
        <taxon>Arundineae</taxon>
        <taxon>Arundo</taxon>
    </lineage>
</organism>